<evidence type="ECO:0000259" key="19">
    <source>
        <dbReference type="SMART" id="SM00829"/>
    </source>
</evidence>
<evidence type="ECO:0000256" key="5">
    <source>
        <dbReference type="ARBA" id="ARBA00022688"/>
    </source>
</evidence>
<dbReference type="InterPro" id="IPR050700">
    <property type="entry name" value="YIM1/Zinc_Alcohol_DH_Fams"/>
</dbReference>
<dbReference type="GO" id="GO:0000166">
    <property type="term" value="F:nucleotide binding"/>
    <property type="evidence" value="ECO:0007669"/>
    <property type="project" value="UniProtKB-KW"/>
</dbReference>
<keyword evidence="7" id="KW-1000">Mitochondrion outer membrane</keyword>
<dbReference type="InterPro" id="IPR011032">
    <property type="entry name" value="GroES-like_sf"/>
</dbReference>
<comment type="catalytic activity">
    <reaction evidence="15">
        <text>a 3-demethylubiquinone + NADH + 2 H(+) = a 3-demethylubiquinol + NAD(+)</text>
        <dbReference type="Rhea" id="RHEA:83235"/>
        <dbReference type="Rhea" id="RHEA-COMP:10914"/>
        <dbReference type="Rhea" id="RHEA-COMP:19654"/>
        <dbReference type="ChEBI" id="CHEBI:15378"/>
        <dbReference type="ChEBI" id="CHEBI:57540"/>
        <dbReference type="ChEBI" id="CHEBI:57945"/>
        <dbReference type="ChEBI" id="CHEBI:84422"/>
        <dbReference type="ChEBI" id="CHEBI:231825"/>
    </reaction>
</comment>
<evidence type="ECO:0000256" key="7">
    <source>
        <dbReference type="ARBA" id="ARBA00022787"/>
    </source>
</evidence>
<dbReference type="InterPro" id="IPR013154">
    <property type="entry name" value="ADH-like_N"/>
</dbReference>
<dbReference type="KEGG" id="bspl:114849538"/>
<dbReference type="CDD" id="cd08248">
    <property type="entry name" value="RTN4I1"/>
    <property type="match status" value="1"/>
</dbReference>
<dbReference type="InterPro" id="IPR036291">
    <property type="entry name" value="NAD(P)-bd_dom_sf"/>
</dbReference>
<dbReference type="InterPro" id="IPR020843">
    <property type="entry name" value="ER"/>
</dbReference>
<dbReference type="SUPFAM" id="SSF50129">
    <property type="entry name" value="GroES-like"/>
    <property type="match status" value="1"/>
</dbReference>
<dbReference type="AlphaFoldDB" id="A0A6P7LSJ3"/>
<dbReference type="GO" id="GO:0006744">
    <property type="term" value="P:ubiquinone biosynthetic process"/>
    <property type="evidence" value="ECO:0007669"/>
    <property type="project" value="UniProtKB-KW"/>
</dbReference>
<dbReference type="Gene3D" id="3.90.180.10">
    <property type="entry name" value="Medium-chain alcohol dehydrogenases, catalytic domain"/>
    <property type="match status" value="1"/>
</dbReference>
<accession>A0A6P7LSJ3</accession>
<comment type="catalytic activity">
    <reaction evidence="17">
        <text>a 3-demethylubiquinone + NADPH + 2 H(+) = a 3-demethylubiquinol + NADP(+)</text>
        <dbReference type="Rhea" id="RHEA:83239"/>
        <dbReference type="Rhea" id="RHEA-COMP:10914"/>
        <dbReference type="Rhea" id="RHEA-COMP:19654"/>
        <dbReference type="ChEBI" id="CHEBI:15378"/>
        <dbReference type="ChEBI" id="CHEBI:57783"/>
        <dbReference type="ChEBI" id="CHEBI:58349"/>
        <dbReference type="ChEBI" id="CHEBI:84422"/>
        <dbReference type="ChEBI" id="CHEBI:231825"/>
    </reaction>
</comment>
<dbReference type="Pfam" id="PF13602">
    <property type="entry name" value="ADH_zinc_N_2"/>
    <property type="match status" value="1"/>
</dbReference>
<comment type="catalytic activity">
    <reaction evidence="14">
        <text>3-demethylubiquinone-10 + NADPH + 2 H(+) = 3-demethylubiquinol-10 + NADP(+)</text>
        <dbReference type="Rhea" id="RHEA:83247"/>
        <dbReference type="ChEBI" id="CHEBI:15378"/>
        <dbReference type="ChEBI" id="CHEBI:57783"/>
        <dbReference type="ChEBI" id="CHEBI:58349"/>
        <dbReference type="ChEBI" id="CHEBI:64182"/>
        <dbReference type="ChEBI" id="CHEBI:231824"/>
    </reaction>
</comment>
<dbReference type="InterPro" id="IPR037397">
    <property type="entry name" value="RTN4IP1"/>
</dbReference>
<dbReference type="SMART" id="SM00829">
    <property type="entry name" value="PKS_ER"/>
    <property type="match status" value="1"/>
</dbReference>
<evidence type="ECO:0000256" key="18">
    <source>
        <dbReference type="ARBA" id="ARBA00071154"/>
    </source>
</evidence>
<keyword evidence="8" id="KW-0521">NADP</keyword>
<dbReference type="InParanoid" id="A0A6P7LSJ3"/>
<organism evidence="20 21">
    <name type="scientific">Betta splendens</name>
    <name type="common">Siamese fighting fish</name>
    <dbReference type="NCBI Taxonomy" id="158456"/>
    <lineage>
        <taxon>Eukaryota</taxon>
        <taxon>Metazoa</taxon>
        <taxon>Chordata</taxon>
        <taxon>Craniata</taxon>
        <taxon>Vertebrata</taxon>
        <taxon>Euteleostomi</taxon>
        <taxon>Actinopterygii</taxon>
        <taxon>Neopterygii</taxon>
        <taxon>Teleostei</taxon>
        <taxon>Neoteleostei</taxon>
        <taxon>Acanthomorphata</taxon>
        <taxon>Anabantaria</taxon>
        <taxon>Anabantiformes</taxon>
        <taxon>Anabantoidei</taxon>
        <taxon>Osphronemidae</taxon>
        <taxon>Betta</taxon>
    </lineage>
</organism>
<reference evidence="21" key="1">
    <citation type="submission" date="2025-08" db="UniProtKB">
        <authorList>
            <consortium name="RefSeq"/>
        </authorList>
    </citation>
    <scope>IDENTIFICATION</scope>
</reference>
<keyword evidence="20" id="KW-1185">Reference proteome</keyword>
<dbReference type="OrthoDB" id="48317at2759"/>
<feature type="domain" description="Enoyl reductase (ER)" evidence="19">
    <location>
        <begin position="54"/>
        <end position="396"/>
    </location>
</feature>
<keyword evidence="6" id="KW-0547">Nucleotide-binding</keyword>
<sequence>MAAARLLYLLNAKAACSTKTLAGAGSSVCFRRNVCSSPSRLQSCMSAWVIDQYGTNEVLRYTEEATIPSVSSASEVLIKVHAAGLNPLDLSMRGGYGAKLLKLRRDPLSVMNSDSEFPLILGRDVSGVVVECGSAVSHFAPGDEVWAAVPPWKQGSLADFVTLTEFEVSHKPKSLSHIEAASIPYVANTALSALVNAGGLCRDSSSNKRVLITGGSGGVGTFSIQLLKAWGAHVTVTCSQNAEGLVRGLGADEVVDYTAGDPAKQLDVMEKFDVILDNVGGETEQWAMGLLKPWSGAKYITLVTPLLFNTDSMGLLDGTVQTGLALQKKAIQSISSRGVFYRWGFYAPDGPALDEVRNLVDAGKILPVVEAHFQFSHVPQGFQKLEQGHARGKTVVRVADDDDDRQAEELVQDVHTETADSEQEVHETAKQN</sequence>
<evidence type="ECO:0000313" key="21">
    <source>
        <dbReference type="RefSeq" id="XP_028996947.1"/>
    </source>
</evidence>
<keyword evidence="11" id="KW-0560">Oxidoreductase</keyword>
<name>A0A6P7LSJ3_BETSP</name>
<dbReference type="PANTHER" id="PTHR11695:SF294">
    <property type="entry name" value="RETICULON-4-INTERACTING PROTEIN 1, MITOCHONDRIAL"/>
    <property type="match status" value="1"/>
</dbReference>
<comment type="similarity">
    <text evidence="4">Belongs to the zinc-containing alcohol dehydrogenase family. Quinone oxidoreductase subfamily.</text>
</comment>
<keyword evidence="5" id="KW-0831">Ubiquinone biosynthesis</keyword>
<evidence type="ECO:0000256" key="6">
    <source>
        <dbReference type="ARBA" id="ARBA00022741"/>
    </source>
</evidence>
<dbReference type="FunFam" id="3.90.180.10:FF:000009">
    <property type="entry name" value="Reticulon-4-interacting protein 1, mitochondrial"/>
    <property type="match status" value="1"/>
</dbReference>
<evidence type="ECO:0000256" key="1">
    <source>
        <dbReference type="ARBA" id="ARBA00004294"/>
    </source>
</evidence>
<comment type="pathway">
    <text evidence="3">Cofactor biosynthesis; ubiquinone biosynthesis.</text>
</comment>
<dbReference type="GO" id="GO:0005759">
    <property type="term" value="C:mitochondrial matrix"/>
    <property type="evidence" value="ECO:0007669"/>
    <property type="project" value="UniProtKB-SubCell"/>
</dbReference>
<evidence type="ECO:0000256" key="3">
    <source>
        <dbReference type="ARBA" id="ARBA00004749"/>
    </source>
</evidence>
<dbReference type="PROSITE" id="PS01162">
    <property type="entry name" value="QOR_ZETA_CRYSTAL"/>
    <property type="match status" value="1"/>
</dbReference>
<proteinExistence type="inferred from homology"/>
<keyword evidence="10" id="KW-0809">Transit peptide</keyword>
<dbReference type="GO" id="GO:0008270">
    <property type="term" value="F:zinc ion binding"/>
    <property type="evidence" value="ECO:0007669"/>
    <property type="project" value="InterPro"/>
</dbReference>
<dbReference type="SUPFAM" id="SSF51735">
    <property type="entry name" value="NAD(P)-binding Rossmann-fold domains"/>
    <property type="match status" value="1"/>
</dbReference>
<comment type="subcellular location">
    <subcellularLocation>
        <location evidence="2">Mitochondrion matrix</location>
    </subcellularLocation>
    <subcellularLocation>
        <location evidence="1">Mitochondrion outer membrane</location>
    </subcellularLocation>
</comment>
<dbReference type="RefSeq" id="XP_028996947.1">
    <property type="nucleotide sequence ID" value="XM_029141114.3"/>
</dbReference>
<dbReference type="InterPro" id="IPR002364">
    <property type="entry name" value="Quin_OxRdtase/zeta-crystal_CS"/>
</dbReference>
<dbReference type="PANTHER" id="PTHR11695">
    <property type="entry name" value="ALCOHOL DEHYDROGENASE RELATED"/>
    <property type="match status" value="1"/>
</dbReference>
<dbReference type="GO" id="GO:0007399">
    <property type="term" value="P:nervous system development"/>
    <property type="evidence" value="ECO:0007669"/>
    <property type="project" value="UniProtKB-KW"/>
</dbReference>
<protein>
    <recommendedName>
        <fullName evidence="18">NAD(P)H oxidoreductase RTN4IP1, mitochondrial</fullName>
    </recommendedName>
</protein>
<evidence type="ECO:0000256" key="4">
    <source>
        <dbReference type="ARBA" id="ARBA00010371"/>
    </source>
</evidence>
<dbReference type="Pfam" id="PF08240">
    <property type="entry name" value="ADH_N"/>
    <property type="match status" value="1"/>
</dbReference>
<evidence type="ECO:0000256" key="14">
    <source>
        <dbReference type="ARBA" id="ARBA00050485"/>
    </source>
</evidence>
<dbReference type="GO" id="GO:0016491">
    <property type="term" value="F:oxidoreductase activity"/>
    <property type="evidence" value="ECO:0007669"/>
    <property type="project" value="UniProtKB-KW"/>
</dbReference>
<evidence type="ECO:0000256" key="11">
    <source>
        <dbReference type="ARBA" id="ARBA00023002"/>
    </source>
</evidence>
<keyword evidence="9" id="KW-0524">Neurogenesis</keyword>
<evidence type="ECO:0000256" key="8">
    <source>
        <dbReference type="ARBA" id="ARBA00022857"/>
    </source>
</evidence>
<gene>
    <name evidence="21" type="primary">LOC114849538</name>
</gene>
<evidence type="ECO:0000313" key="20">
    <source>
        <dbReference type="Proteomes" id="UP000515150"/>
    </source>
</evidence>
<evidence type="ECO:0000256" key="10">
    <source>
        <dbReference type="ARBA" id="ARBA00022946"/>
    </source>
</evidence>
<evidence type="ECO:0000256" key="9">
    <source>
        <dbReference type="ARBA" id="ARBA00022902"/>
    </source>
</evidence>
<keyword evidence="13" id="KW-0472">Membrane</keyword>
<evidence type="ECO:0000256" key="12">
    <source>
        <dbReference type="ARBA" id="ARBA00023128"/>
    </source>
</evidence>
<evidence type="ECO:0000256" key="16">
    <source>
        <dbReference type="ARBA" id="ARBA00051102"/>
    </source>
</evidence>
<evidence type="ECO:0000256" key="15">
    <source>
        <dbReference type="ARBA" id="ARBA00050566"/>
    </source>
</evidence>
<keyword evidence="12" id="KW-0496">Mitochondrion</keyword>
<dbReference type="FunFam" id="3.40.50.720:FF:000147">
    <property type="entry name" value="Reticulon-4-interacting protein 1 homolog, mitochondrial"/>
    <property type="match status" value="1"/>
</dbReference>
<dbReference type="Gene3D" id="3.40.50.720">
    <property type="entry name" value="NAD(P)-binding Rossmann-like Domain"/>
    <property type="match status" value="1"/>
</dbReference>
<dbReference type="Proteomes" id="UP000515150">
    <property type="component" value="Chromosome 24"/>
</dbReference>
<dbReference type="GO" id="GO:0005741">
    <property type="term" value="C:mitochondrial outer membrane"/>
    <property type="evidence" value="ECO:0007669"/>
    <property type="project" value="UniProtKB-SubCell"/>
</dbReference>
<evidence type="ECO:0000256" key="13">
    <source>
        <dbReference type="ARBA" id="ARBA00023136"/>
    </source>
</evidence>
<dbReference type="GeneID" id="114849538"/>
<evidence type="ECO:0000256" key="17">
    <source>
        <dbReference type="ARBA" id="ARBA00051220"/>
    </source>
</evidence>
<evidence type="ECO:0000256" key="2">
    <source>
        <dbReference type="ARBA" id="ARBA00004305"/>
    </source>
</evidence>
<comment type="catalytic activity">
    <reaction evidence="16">
        <text>3-demethylubiquinone-10 + NADH + 2 H(+) = 3-demethylubiquinol-10 + NAD(+)</text>
        <dbReference type="Rhea" id="RHEA:83243"/>
        <dbReference type="ChEBI" id="CHEBI:15378"/>
        <dbReference type="ChEBI" id="CHEBI:57540"/>
        <dbReference type="ChEBI" id="CHEBI:57945"/>
        <dbReference type="ChEBI" id="CHEBI:64182"/>
        <dbReference type="ChEBI" id="CHEBI:231824"/>
    </reaction>
</comment>